<gene>
    <name evidence="2" type="primary">mobC</name>
    <name evidence="2" type="ORF">IGM82_02140</name>
</gene>
<dbReference type="Pfam" id="PF21983">
    <property type="entry name" value="NikA-like"/>
    <property type="match status" value="1"/>
</dbReference>
<reference evidence="2 3" key="1">
    <citation type="submission" date="2020-09" db="EMBL/GenBank/DDBJ databases">
        <title>Bombella mellium and Bombella favum sp. nov., two novel species isolated from honey of Apis mellifera.</title>
        <authorList>
            <person name="Hilgarth M."/>
            <person name="Redwitz J."/>
            <person name="Ehrmann M.A."/>
            <person name="Vogel R.F."/>
            <person name="Jakob F."/>
        </authorList>
    </citation>
    <scope>NUCLEOTIDE SEQUENCE [LARGE SCALE GENOMIC DNA]</scope>
    <source>
        <strain evidence="2 3">MRM1</strain>
    </source>
</reference>
<name>A0ABR9MMX6_9PROT</name>
<comment type="caution">
    <text evidence="2">The sequence shown here is derived from an EMBL/GenBank/DDBJ whole genome shotgun (WGS) entry which is preliminary data.</text>
</comment>
<sequence length="125" mass="13687">MKGIKEQSSSMGIRITPTQARQWRMAALRAGHKTLSSWLRSLASQAARTGDTGRELATELAALRTELGRIGNNLNQLTRYSHQQGQMQDVEACLQEVRQAARSAHAALQKLTGTPRAGTSAHDHQ</sequence>
<proteinExistence type="predicted"/>
<dbReference type="InterPro" id="IPR053842">
    <property type="entry name" value="NikA-like"/>
</dbReference>
<feature type="region of interest" description="Disordered" evidence="1">
    <location>
        <begin position="105"/>
        <end position="125"/>
    </location>
</feature>
<dbReference type="EMBL" id="JADAQV010000001">
    <property type="protein sequence ID" value="MBE1723219.1"/>
    <property type="molecule type" value="Genomic_DNA"/>
</dbReference>
<evidence type="ECO:0000313" key="3">
    <source>
        <dbReference type="Proteomes" id="UP000599085"/>
    </source>
</evidence>
<accession>A0ABR9MMX6</accession>
<evidence type="ECO:0000256" key="1">
    <source>
        <dbReference type="SAM" id="MobiDB-lite"/>
    </source>
</evidence>
<keyword evidence="3" id="KW-1185">Reference proteome</keyword>
<organism evidence="2 3">
    <name type="scientific">Bombella apis</name>
    <dbReference type="NCBI Taxonomy" id="1785988"/>
    <lineage>
        <taxon>Bacteria</taxon>
        <taxon>Pseudomonadati</taxon>
        <taxon>Pseudomonadota</taxon>
        <taxon>Alphaproteobacteria</taxon>
        <taxon>Acetobacterales</taxon>
        <taxon>Acetobacteraceae</taxon>
        <taxon>Bombella</taxon>
    </lineage>
</organism>
<dbReference type="RefSeq" id="WP_192848156.1">
    <property type="nucleotide sequence ID" value="NZ_JADAQV010000001.1"/>
</dbReference>
<evidence type="ECO:0000313" key="2">
    <source>
        <dbReference type="EMBL" id="MBE1723219.1"/>
    </source>
</evidence>
<dbReference type="Proteomes" id="UP000599085">
    <property type="component" value="Unassembled WGS sequence"/>
</dbReference>
<protein>
    <submittedName>
        <fullName evidence="2">Plasmid mobilization relaxosome protein MobC</fullName>
    </submittedName>
</protein>